<dbReference type="InterPro" id="IPR036719">
    <property type="entry name" value="Neuro-gated_channel_TM_sf"/>
</dbReference>
<feature type="compositionally biased region" description="Polar residues" evidence="1">
    <location>
        <begin position="116"/>
        <end position="133"/>
    </location>
</feature>
<evidence type="ECO:0000313" key="6">
    <source>
        <dbReference type="Proteomes" id="UP000828390"/>
    </source>
</evidence>
<keyword evidence="2" id="KW-0812">Transmembrane</keyword>
<dbReference type="Pfam" id="PF02932">
    <property type="entry name" value="Neur_chan_memb"/>
    <property type="match status" value="1"/>
</dbReference>
<evidence type="ECO:0000256" key="2">
    <source>
        <dbReference type="SAM" id="Phobius"/>
    </source>
</evidence>
<keyword evidence="6" id="KW-1185">Reference proteome</keyword>
<feature type="compositionally biased region" description="Polar residues" evidence="1">
    <location>
        <begin position="149"/>
        <end position="160"/>
    </location>
</feature>
<feature type="region of interest" description="Disordered" evidence="1">
    <location>
        <begin position="116"/>
        <end position="173"/>
    </location>
</feature>
<dbReference type="AlphaFoldDB" id="A0A9D4EYX0"/>
<evidence type="ECO:0000256" key="3">
    <source>
        <dbReference type="SAM" id="SignalP"/>
    </source>
</evidence>
<feature type="region of interest" description="Disordered" evidence="1">
    <location>
        <begin position="83"/>
        <end position="102"/>
    </location>
</feature>
<protein>
    <recommendedName>
        <fullName evidence="4">Neurotransmitter-gated ion-channel transmembrane domain-containing protein</fullName>
    </recommendedName>
</protein>
<evidence type="ECO:0000259" key="4">
    <source>
        <dbReference type="Pfam" id="PF02932"/>
    </source>
</evidence>
<dbReference type="InterPro" id="IPR038050">
    <property type="entry name" value="Neuro_actylchol_rec"/>
</dbReference>
<feature type="transmembrane region" description="Helical" evidence="2">
    <location>
        <begin position="29"/>
        <end position="48"/>
    </location>
</feature>
<feature type="signal peptide" evidence="3">
    <location>
        <begin position="1"/>
        <end position="19"/>
    </location>
</feature>
<feature type="chain" id="PRO_5039017479" description="Neurotransmitter-gated ion-channel transmembrane domain-containing protein" evidence="3">
    <location>
        <begin position="20"/>
        <end position="173"/>
    </location>
</feature>
<sequence>MVLFLSLAIFLLVITMVMPEGMTSIPVMSVYLLLECMISTVIMLITIVQLRLHNQGDDTPLNPSLKTFTKTVTNFRNKLFCSSNDDSRGRRKQSARNTDSRATSVMFERRAAYLRSTQRVPTTRSTQSLTSPTALPHAYNDVTSDKNARSQSAFVGSSIPTRVENEEQELKSQ</sequence>
<organism evidence="5 6">
    <name type="scientific">Dreissena polymorpha</name>
    <name type="common">Zebra mussel</name>
    <name type="synonym">Mytilus polymorpha</name>
    <dbReference type="NCBI Taxonomy" id="45954"/>
    <lineage>
        <taxon>Eukaryota</taxon>
        <taxon>Metazoa</taxon>
        <taxon>Spiralia</taxon>
        <taxon>Lophotrochozoa</taxon>
        <taxon>Mollusca</taxon>
        <taxon>Bivalvia</taxon>
        <taxon>Autobranchia</taxon>
        <taxon>Heteroconchia</taxon>
        <taxon>Euheterodonta</taxon>
        <taxon>Imparidentia</taxon>
        <taxon>Neoheterodontei</taxon>
        <taxon>Myida</taxon>
        <taxon>Dreissenoidea</taxon>
        <taxon>Dreissenidae</taxon>
        <taxon>Dreissena</taxon>
    </lineage>
</organism>
<evidence type="ECO:0000256" key="1">
    <source>
        <dbReference type="SAM" id="MobiDB-lite"/>
    </source>
</evidence>
<dbReference type="EMBL" id="JAIWYP010000008">
    <property type="protein sequence ID" value="KAH3788008.1"/>
    <property type="molecule type" value="Genomic_DNA"/>
</dbReference>
<dbReference type="Proteomes" id="UP000828390">
    <property type="component" value="Unassembled WGS sequence"/>
</dbReference>
<reference evidence="5" key="2">
    <citation type="submission" date="2020-11" db="EMBL/GenBank/DDBJ databases">
        <authorList>
            <person name="McCartney M.A."/>
            <person name="Auch B."/>
            <person name="Kono T."/>
            <person name="Mallez S."/>
            <person name="Becker A."/>
            <person name="Gohl D.M."/>
            <person name="Silverstein K.A.T."/>
            <person name="Koren S."/>
            <person name="Bechman K.B."/>
            <person name="Herman A."/>
            <person name="Abrahante J.E."/>
            <person name="Garbe J."/>
        </authorList>
    </citation>
    <scope>NUCLEOTIDE SEQUENCE</scope>
    <source>
        <strain evidence="5">Duluth1</strain>
        <tissue evidence="5">Whole animal</tissue>
    </source>
</reference>
<accession>A0A9D4EYX0</accession>
<dbReference type="GO" id="GO:0016020">
    <property type="term" value="C:membrane"/>
    <property type="evidence" value="ECO:0007669"/>
    <property type="project" value="InterPro"/>
</dbReference>
<keyword evidence="2" id="KW-1133">Transmembrane helix</keyword>
<evidence type="ECO:0000313" key="5">
    <source>
        <dbReference type="EMBL" id="KAH3788008.1"/>
    </source>
</evidence>
<proteinExistence type="predicted"/>
<feature type="domain" description="Neurotransmitter-gated ion-channel transmembrane" evidence="4">
    <location>
        <begin position="4"/>
        <end position="140"/>
    </location>
</feature>
<dbReference type="GO" id="GO:0006811">
    <property type="term" value="P:monoatomic ion transport"/>
    <property type="evidence" value="ECO:0007669"/>
    <property type="project" value="InterPro"/>
</dbReference>
<dbReference type="Gene3D" id="1.20.58.390">
    <property type="entry name" value="Neurotransmitter-gated ion-channel transmembrane domain"/>
    <property type="match status" value="1"/>
</dbReference>
<dbReference type="SUPFAM" id="SSF90112">
    <property type="entry name" value="Neurotransmitter-gated ion-channel transmembrane pore"/>
    <property type="match status" value="1"/>
</dbReference>
<feature type="compositionally biased region" description="Basic and acidic residues" evidence="1">
    <location>
        <begin position="163"/>
        <end position="173"/>
    </location>
</feature>
<keyword evidence="3" id="KW-0732">Signal</keyword>
<reference evidence="5" key="1">
    <citation type="journal article" date="2019" name="bioRxiv">
        <title>The Genome of the Zebra Mussel, Dreissena polymorpha: A Resource for Invasive Species Research.</title>
        <authorList>
            <person name="McCartney M.A."/>
            <person name="Auch B."/>
            <person name="Kono T."/>
            <person name="Mallez S."/>
            <person name="Zhang Y."/>
            <person name="Obille A."/>
            <person name="Becker A."/>
            <person name="Abrahante J.E."/>
            <person name="Garbe J."/>
            <person name="Badalamenti J.P."/>
            <person name="Herman A."/>
            <person name="Mangelson H."/>
            <person name="Liachko I."/>
            <person name="Sullivan S."/>
            <person name="Sone E.D."/>
            <person name="Koren S."/>
            <person name="Silverstein K.A.T."/>
            <person name="Beckman K.B."/>
            <person name="Gohl D.M."/>
        </authorList>
    </citation>
    <scope>NUCLEOTIDE SEQUENCE</scope>
    <source>
        <strain evidence="5">Duluth1</strain>
        <tissue evidence="5">Whole animal</tissue>
    </source>
</reference>
<gene>
    <name evidence="5" type="ORF">DPMN_166136</name>
</gene>
<dbReference type="InterPro" id="IPR006029">
    <property type="entry name" value="Neurotrans-gated_channel_TM"/>
</dbReference>
<comment type="caution">
    <text evidence="5">The sequence shown here is derived from an EMBL/GenBank/DDBJ whole genome shotgun (WGS) entry which is preliminary data.</text>
</comment>
<keyword evidence="2" id="KW-0472">Membrane</keyword>
<name>A0A9D4EYX0_DREPO</name>